<accession>A0A811G4W3</accession>
<evidence type="ECO:0000313" key="2">
    <source>
        <dbReference type="Proteomes" id="UP000663760"/>
    </source>
</evidence>
<organism evidence="1 2">
    <name type="scientific">Spirodela intermedia</name>
    <name type="common">Intermediate duckweed</name>
    <dbReference type="NCBI Taxonomy" id="51605"/>
    <lineage>
        <taxon>Eukaryota</taxon>
        <taxon>Viridiplantae</taxon>
        <taxon>Streptophyta</taxon>
        <taxon>Embryophyta</taxon>
        <taxon>Tracheophyta</taxon>
        <taxon>Spermatophyta</taxon>
        <taxon>Magnoliopsida</taxon>
        <taxon>Liliopsida</taxon>
        <taxon>Araceae</taxon>
        <taxon>Lemnoideae</taxon>
        <taxon>Spirodela</taxon>
    </lineage>
</organism>
<dbReference type="AlphaFoldDB" id="A0A811G4W3"/>
<protein>
    <submittedName>
        <fullName evidence="1">Uncharacterized protein</fullName>
    </submittedName>
</protein>
<comment type="caution">
    <text evidence="1">The sequence shown here is derived from an EMBL/GenBank/DDBJ whole genome shotgun (WGS) entry which is preliminary data.</text>
</comment>
<gene>
    <name evidence="1" type="ORF">SI8410_UN021832</name>
</gene>
<proteinExistence type="predicted"/>
<dbReference type="EMBL" id="CACVBZ020000027">
    <property type="protein sequence ID" value="CAB1184569.1"/>
    <property type="molecule type" value="Genomic_DNA"/>
</dbReference>
<dbReference type="Proteomes" id="UP000663760">
    <property type="component" value="Unassembled WGS sequence"/>
</dbReference>
<name>A0A811G4W3_SPIIN</name>
<sequence length="19" mass="1919">MCEPAHPAARAHGGSATVR</sequence>
<keyword evidence="2" id="KW-1185">Reference proteome</keyword>
<evidence type="ECO:0000313" key="1">
    <source>
        <dbReference type="EMBL" id="CAB1184569.1"/>
    </source>
</evidence>
<reference evidence="1" key="1">
    <citation type="submission" date="2020-02" db="EMBL/GenBank/DDBJ databases">
        <authorList>
            <person name="Scholz U."/>
            <person name="Mascher M."/>
            <person name="Fiebig A."/>
        </authorList>
    </citation>
    <scope>NUCLEOTIDE SEQUENCE</scope>
</reference>